<proteinExistence type="inferred from homology"/>
<dbReference type="InterPro" id="IPR002464">
    <property type="entry name" value="DNA/RNA_helicase_DEAH_CS"/>
</dbReference>
<sequence>MSFYVPKLRRTIHGREQGSNKKMASLSCALSLVRQLYHMKEIEAFTGERKKVKSDKLEPYNVALNPAVEEQITHVLEEAQVPIPPPPRDQGESVSLTSEKENIEENPEGVVPYTGVSWSPPLANWDAWMGCNIDEGPLVSMTLDQISADIKRSHEMQMSQPSMERILADRHSLPIWQTREHILEAINMNPVIVIRGKTGCGKTTQVPQFILDSYIKDGRGAYCNIVVTQPRRISAISIAERVAHERGEDLGTSTGYSVRFDSVRPRPFGAMLFLTVGTLLRKLTGGLRGVSHVVVDEIHERDLNTDFLLVVLRDMLYANPGMRIILMSATVDTSLFSHYFNDCPIVEVYGRSYPVQEYYLEDVVQMLNFVPSFDKKKKRKADDDDDEVADNDDNVNMNTKVSSQYSEQTRMAMAQMSEKEMNFELIENLLSYIQGLDTPGAVLVFLPGWNWIFALMRHLQEHPKFGGREFLILPLHSQIPREEQHRVFEPVPEGVTKIILSTNIAETSITINDVVYVIDICKAKVKLFTSHNNMMNYAIIWASKSNLEQRRGRAGRVRPGFSFHLISRARMEKLDAHSEPEIFRTPLHELALTIKLLRLGDITEFLNKAIEPPPLDSVVEAVAGLKAMHALDVHENLTPLGRVLAKMPIDPKLGKMIILGCIFNIGDAMVTIAASMCFPEPFITFAGKVTGAHKAYAGCRFSDQIACLGVYQEWEECMQNGGEDRALMFCDHKKLQMTSLRMIYEAKNQLVDILTMEEFPEECMQPLHFNYNGPDENLDLVVALLVRGMYPNICFHKEKRKLVTMENRPALIHKSSVNFSKFEQKFPSPFFTFAEKIRTRAVSAKGMTMVSPLHILLCGADSVVSQGGLITLDDWIQFNMSHTSAAKIIALRPLIESLIFRMTSEPGAILNAAPHDYALMDAFRVLSQPQSGIYGSSGGRGPEPEWEQFGRPAKRGRFSFSRPVGHGYGGSSGGGPSGGSRGGFRGGGTGGGGSRGGFRGGFGRGGFRGGRGGNSGFRGGRGGYGGFGGRGGGRDGFGRGGGFSRGRGGYGGYS</sequence>
<comment type="caution">
    <text evidence="10">The sequence shown here is derived from an EMBL/GenBank/DDBJ whole genome shotgun (WGS) entry which is preliminary data.</text>
</comment>
<dbReference type="InterPro" id="IPR011709">
    <property type="entry name" value="DEAD-box_helicase_OB_fold"/>
</dbReference>
<evidence type="ECO:0000313" key="11">
    <source>
        <dbReference type="Proteomes" id="UP001152320"/>
    </source>
</evidence>
<reference evidence="10" key="1">
    <citation type="submission" date="2021-10" db="EMBL/GenBank/DDBJ databases">
        <title>Tropical sea cucumber genome reveals ecological adaptation and Cuvierian tubules defense mechanism.</title>
        <authorList>
            <person name="Chen T."/>
        </authorList>
    </citation>
    <scope>NUCLEOTIDE SEQUENCE</scope>
    <source>
        <strain evidence="10">Nanhai2018</strain>
        <tissue evidence="10">Muscle</tissue>
    </source>
</reference>
<dbReference type="EC" id="3.6.4.13" evidence="2"/>
<evidence type="ECO:0000259" key="9">
    <source>
        <dbReference type="PROSITE" id="PS51194"/>
    </source>
</evidence>
<feature type="compositionally biased region" description="Gly residues" evidence="7">
    <location>
        <begin position="966"/>
        <end position="1031"/>
    </location>
</feature>
<dbReference type="PROSITE" id="PS51194">
    <property type="entry name" value="HELICASE_CTER"/>
    <property type="match status" value="1"/>
</dbReference>
<gene>
    <name evidence="10" type="ORF">HOLleu_30934</name>
</gene>
<dbReference type="CDD" id="cd18791">
    <property type="entry name" value="SF2_C_RHA"/>
    <property type="match status" value="1"/>
</dbReference>
<evidence type="ECO:0000259" key="8">
    <source>
        <dbReference type="PROSITE" id="PS51192"/>
    </source>
</evidence>
<dbReference type="Proteomes" id="UP001152320">
    <property type="component" value="Chromosome 15"/>
</dbReference>
<dbReference type="Gene3D" id="3.30.160.20">
    <property type="match status" value="1"/>
</dbReference>
<dbReference type="GO" id="GO:0045944">
    <property type="term" value="P:positive regulation of transcription by RNA polymerase II"/>
    <property type="evidence" value="ECO:0007669"/>
    <property type="project" value="TreeGrafter"/>
</dbReference>
<evidence type="ECO:0000256" key="3">
    <source>
        <dbReference type="ARBA" id="ARBA00022741"/>
    </source>
</evidence>
<dbReference type="Gene3D" id="3.40.50.300">
    <property type="entry name" value="P-loop containing nucleotide triphosphate hydrolases"/>
    <property type="match status" value="2"/>
</dbReference>
<accession>A0A9Q1H1J6</accession>
<feature type="compositionally biased region" description="Gly residues" evidence="7">
    <location>
        <begin position="1038"/>
        <end position="1054"/>
    </location>
</feature>
<name>A0A9Q1H1J6_HOLLE</name>
<feature type="region of interest" description="Disordered" evidence="7">
    <location>
        <begin position="80"/>
        <end position="103"/>
    </location>
</feature>
<protein>
    <recommendedName>
        <fullName evidence="2">RNA helicase</fullName>
        <ecNumber evidence="2">3.6.4.13</ecNumber>
    </recommendedName>
</protein>
<evidence type="ECO:0000256" key="1">
    <source>
        <dbReference type="ARBA" id="ARBA00008792"/>
    </source>
</evidence>
<dbReference type="Pfam" id="PF00271">
    <property type="entry name" value="Helicase_C"/>
    <property type="match status" value="1"/>
</dbReference>
<dbReference type="SMART" id="SM00487">
    <property type="entry name" value="DEXDc"/>
    <property type="match status" value="1"/>
</dbReference>
<dbReference type="InterPro" id="IPR048333">
    <property type="entry name" value="HA2_WH"/>
</dbReference>
<dbReference type="GO" id="GO:0043138">
    <property type="term" value="F:3'-5' DNA helicase activity"/>
    <property type="evidence" value="ECO:0007669"/>
    <property type="project" value="TreeGrafter"/>
</dbReference>
<dbReference type="Pfam" id="PF07717">
    <property type="entry name" value="OB_NTP_bind"/>
    <property type="match status" value="1"/>
</dbReference>
<dbReference type="InterPro" id="IPR001650">
    <property type="entry name" value="Helicase_C-like"/>
</dbReference>
<dbReference type="EMBL" id="JAIZAY010000015">
    <property type="protein sequence ID" value="KAJ8028636.1"/>
    <property type="molecule type" value="Genomic_DNA"/>
</dbReference>
<dbReference type="FunFam" id="3.40.50.300:FF:000284">
    <property type="entry name" value="probable ATP-dependent RNA helicase YTHDC2"/>
    <property type="match status" value="1"/>
</dbReference>
<dbReference type="GO" id="GO:1990904">
    <property type="term" value="C:ribonucleoprotein complex"/>
    <property type="evidence" value="ECO:0007669"/>
    <property type="project" value="TreeGrafter"/>
</dbReference>
<organism evidence="10 11">
    <name type="scientific">Holothuria leucospilota</name>
    <name type="common">Black long sea cucumber</name>
    <name type="synonym">Mertensiothuria leucospilota</name>
    <dbReference type="NCBI Taxonomy" id="206669"/>
    <lineage>
        <taxon>Eukaryota</taxon>
        <taxon>Metazoa</taxon>
        <taxon>Echinodermata</taxon>
        <taxon>Eleutherozoa</taxon>
        <taxon>Echinozoa</taxon>
        <taxon>Holothuroidea</taxon>
        <taxon>Aspidochirotacea</taxon>
        <taxon>Aspidochirotida</taxon>
        <taxon>Holothuriidae</taxon>
        <taxon>Holothuria</taxon>
    </lineage>
</organism>
<keyword evidence="5 10" id="KW-0347">Helicase</keyword>
<dbReference type="InterPro" id="IPR027417">
    <property type="entry name" value="P-loop_NTPase"/>
</dbReference>
<dbReference type="GO" id="GO:0005524">
    <property type="term" value="F:ATP binding"/>
    <property type="evidence" value="ECO:0007669"/>
    <property type="project" value="UniProtKB-KW"/>
</dbReference>
<dbReference type="InterPro" id="IPR014001">
    <property type="entry name" value="Helicase_ATP-bd"/>
</dbReference>
<dbReference type="GO" id="GO:0016887">
    <property type="term" value="F:ATP hydrolysis activity"/>
    <property type="evidence" value="ECO:0007669"/>
    <property type="project" value="TreeGrafter"/>
</dbReference>
<keyword evidence="3" id="KW-0547">Nucleotide-binding</keyword>
<evidence type="ECO:0000256" key="5">
    <source>
        <dbReference type="ARBA" id="ARBA00022806"/>
    </source>
</evidence>
<dbReference type="Pfam" id="PF21010">
    <property type="entry name" value="HA2_C"/>
    <property type="match status" value="1"/>
</dbReference>
<dbReference type="Pfam" id="PF00270">
    <property type="entry name" value="DEAD"/>
    <property type="match status" value="1"/>
</dbReference>
<evidence type="ECO:0000313" key="10">
    <source>
        <dbReference type="EMBL" id="KAJ8028636.1"/>
    </source>
</evidence>
<evidence type="ECO:0000256" key="6">
    <source>
        <dbReference type="ARBA" id="ARBA00022840"/>
    </source>
</evidence>
<dbReference type="GO" id="GO:0005730">
    <property type="term" value="C:nucleolus"/>
    <property type="evidence" value="ECO:0007669"/>
    <property type="project" value="TreeGrafter"/>
</dbReference>
<dbReference type="GO" id="GO:0003724">
    <property type="term" value="F:RNA helicase activity"/>
    <property type="evidence" value="ECO:0007669"/>
    <property type="project" value="UniProtKB-EC"/>
</dbReference>
<dbReference type="GO" id="GO:0050684">
    <property type="term" value="P:regulation of mRNA processing"/>
    <property type="evidence" value="ECO:0007669"/>
    <property type="project" value="TreeGrafter"/>
</dbReference>
<dbReference type="SMART" id="SM00490">
    <property type="entry name" value="HELICc"/>
    <property type="match status" value="1"/>
</dbReference>
<dbReference type="FunFam" id="3.40.50.300:FF:000677">
    <property type="entry name" value="ATP-dependent RNA helicase A"/>
    <property type="match status" value="1"/>
</dbReference>
<dbReference type="PANTHER" id="PTHR18934">
    <property type="entry name" value="ATP-DEPENDENT RNA HELICASE"/>
    <property type="match status" value="1"/>
</dbReference>
<feature type="region of interest" description="Disordered" evidence="7">
    <location>
        <begin position="956"/>
        <end position="1054"/>
    </location>
</feature>
<dbReference type="InterPro" id="IPR011545">
    <property type="entry name" value="DEAD/DEAH_box_helicase_dom"/>
</dbReference>
<dbReference type="PROSITE" id="PS51192">
    <property type="entry name" value="HELICASE_ATP_BIND_1"/>
    <property type="match status" value="1"/>
</dbReference>
<dbReference type="GO" id="GO:0003723">
    <property type="term" value="F:RNA binding"/>
    <property type="evidence" value="ECO:0007669"/>
    <property type="project" value="TreeGrafter"/>
</dbReference>
<keyword evidence="4" id="KW-0378">Hydrolase</keyword>
<evidence type="ECO:0000256" key="4">
    <source>
        <dbReference type="ARBA" id="ARBA00022801"/>
    </source>
</evidence>
<feature type="domain" description="Helicase ATP-binding" evidence="8">
    <location>
        <begin position="183"/>
        <end position="349"/>
    </location>
</feature>
<dbReference type="AlphaFoldDB" id="A0A9Q1H1J6"/>
<comment type="similarity">
    <text evidence="1">Belongs to the DEAD box helicase family. DEAH subfamily.</text>
</comment>
<keyword evidence="6" id="KW-0067">ATP-binding</keyword>
<dbReference type="OrthoDB" id="5600252at2759"/>
<dbReference type="PANTHER" id="PTHR18934:SF119">
    <property type="entry name" value="ATP-DEPENDENT RNA HELICASE A"/>
    <property type="match status" value="1"/>
</dbReference>
<dbReference type="SUPFAM" id="SSF54768">
    <property type="entry name" value="dsRNA-binding domain-like"/>
    <property type="match status" value="1"/>
</dbReference>
<dbReference type="Pfam" id="PF04408">
    <property type="entry name" value="WHD_HA2"/>
    <property type="match status" value="1"/>
</dbReference>
<dbReference type="SMART" id="SM00847">
    <property type="entry name" value="HA2"/>
    <property type="match status" value="1"/>
</dbReference>
<evidence type="ECO:0000256" key="7">
    <source>
        <dbReference type="SAM" id="MobiDB-lite"/>
    </source>
</evidence>
<dbReference type="Gene3D" id="1.20.120.1080">
    <property type="match status" value="1"/>
</dbReference>
<feature type="domain" description="Helicase C-terminal" evidence="9">
    <location>
        <begin position="425"/>
        <end position="598"/>
    </location>
</feature>
<evidence type="ECO:0000256" key="2">
    <source>
        <dbReference type="ARBA" id="ARBA00012552"/>
    </source>
</evidence>
<dbReference type="PROSITE" id="PS00690">
    <property type="entry name" value="DEAH_ATP_HELICASE"/>
    <property type="match status" value="1"/>
</dbReference>
<keyword evidence="11" id="KW-1185">Reference proteome</keyword>
<dbReference type="InterPro" id="IPR007502">
    <property type="entry name" value="Helicase-assoc_dom"/>
</dbReference>
<dbReference type="SUPFAM" id="SSF52540">
    <property type="entry name" value="P-loop containing nucleoside triphosphate hydrolases"/>
    <property type="match status" value="1"/>
</dbReference>